<evidence type="ECO:0000313" key="2">
    <source>
        <dbReference type="EMBL" id="GFJ85472.1"/>
    </source>
</evidence>
<organism evidence="2 3">
    <name type="scientific">Phytohabitans houttuyneae</name>
    <dbReference type="NCBI Taxonomy" id="1076126"/>
    <lineage>
        <taxon>Bacteria</taxon>
        <taxon>Bacillati</taxon>
        <taxon>Actinomycetota</taxon>
        <taxon>Actinomycetes</taxon>
        <taxon>Micromonosporales</taxon>
        <taxon>Micromonosporaceae</taxon>
    </lineage>
</organism>
<reference evidence="2 3" key="2">
    <citation type="submission" date="2020-03" db="EMBL/GenBank/DDBJ databases">
        <authorList>
            <person name="Ichikawa N."/>
            <person name="Kimura A."/>
            <person name="Kitahashi Y."/>
            <person name="Uohara A."/>
        </authorList>
    </citation>
    <scope>NUCLEOTIDE SEQUENCE [LARGE SCALE GENOMIC DNA]</scope>
    <source>
        <strain evidence="2 3">NBRC 108639</strain>
    </source>
</reference>
<proteinExistence type="predicted"/>
<dbReference type="Gene3D" id="3.40.710.10">
    <property type="entry name" value="DD-peptidase/beta-lactamase superfamily"/>
    <property type="match status" value="1"/>
</dbReference>
<evidence type="ECO:0000313" key="3">
    <source>
        <dbReference type="Proteomes" id="UP000482800"/>
    </source>
</evidence>
<sequence>MSTPRAFATNLRAYAVGDALGADDRAVLVGWLRGNTTGDTLIRAAVPAGWQVGDKTGAGGYGTRNDIAVLWPPGGPPIVLTIMSTRGERDARADDALVAQAAVLAIEALER</sequence>
<gene>
    <name evidence="2" type="ORF">Phou_096520</name>
</gene>
<dbReference type="PANTHER" id="PTHR35333">
    <property type="entry name" value="BETA-LACTAMASE"/>
    <property type="match status" value="1"/>
</dbReference>
<dbReference type="PRINTS" id="PR00118">
    <property type="entry name" value="BLACTAMASEA"/>
</dbReference>
<reference evidence="2 3" key="1">
    <citation type="submission" date="2020-03" db="EMBL/GenBank/DDBJ databases">
        <title>Whole genome shotgun sequence of Phytohabitans houttuyneae NBRC 108639.</title>
        <authorList>
            <person name="Komaki H."/>
            <person name="Tamura T."/>
        </authorList>
    </citation>
    <scope>NUCLEOTIDE SEQUENCE [LARGE SCALE GENOMIC DNA]</scope>
    <source>
        <strain evidence="2 3">NBRC 108639</strain>
    </source>
</reference>
<comment type="caution">
    <text evidence="2">The sequence shown here is derived from an EMBL/GenBank/DDBJ whole genome shotgun (WGS) entry which is preliminary data.</text>
</comment>
<dbReference type="Pfam" id="PF00144">
    <property type="entry name" value="Beta-lactamase"/>
    <property type="match status" value="1"/>
</dbReference>
<dbReference type="GO" id="GO:0046677">
    <property type="term" value="P:response to antibiotic"/>
    <property type="evidence" value="ECO:0007669"/>
    <property type="project" value="InterPro"/>
</dbReference>
<protein>
    <recommendedName>
        <fullName evidence="1">Beta-lactamase-related domain-containing protein</fullName>
    </recommendedName>
</protein>
<dbReference type="PANTHER" id="PTHR35333:SF3">
    <property type="entry name" value="BETA-LACTAMASE-TYPE TRANSPEPTIDASE FOLD CONTAINING PROTEIN"/>
    <property type="match status" value="1"/>
</dbReference>
<dbReference type="AlphaFoldDB" id="A0A6V8KJV1"/>
<name>A0A6V8KJV1_9ACTN</name>
<feature type="domain" description="Beta-lactamase-related" evidence="1">
    <location>
        <begin position="6"/>
        <end position="102"/>
    </location>
</feature>
<evidence type="ECO:0000259" key="1">
    <source>
        <dbReference type="Pfam" id="PF00144"/>
    </source>
</evidence>
<dbReference type="GO" id="GO:0030655">
    <property type="term" value="P:beta-lactam antibiotic catabolic process"/>
    <property type="evidence" value="ECO:0007669"/>
    <property type="project" value="InterPro"/>
</dbReference>
<dbReference type="InterPro" id="IPR000871">
    <property type="entry name" value="Beta-lactam_class-A"/>
</dbReference>
<dbReference type="Proteomes" id="UP000482800">
    <property type="component" value="Unassembled WGS sequence"/>
</dbReference>
<dbReference type="InterPro" id="IPR001466">
    <property type="entry name" value="Beta-lactam-related"/>
</dbReference>
<dbReference type="InterPro" id="IPR012338">
    <property type="entry name" value="Beta-lactam/transpept-like"/>
</dbReference>
<keyword evidence="3" id="KW-1185">Reference proteome</keyword>
<dbReference type="GO" id="GO:0008800">
    <property type="term" value="F:beta-lactamase activity"/>
    <property type="evidence" value="ECO:0007669"/>
    <property type="project" value="InterPro"/>
</dbReference>
<dbReference type="SUPFAM" id="SSF56601">
    <property type="entry name" value="beta-lactamase/transpeptidase-like"/>
    <property type="match status" value="1"/>
</dbReference>
<accession>A0A6V8KJV1</accession>
<dbReference type="EMBL" id="BLPF01000004">
    <property type="protein sequence ID" value="GFJ85472.1"/>
    <property type="molecule type" value="Genomic_DNA"/>
</dbReference>